<dbReference type="RefSeq" id="WP_191738072.1">
    <property type="nucleotide sequence ID" value="NZ_JACYFS010000008.1"/>
</dbReference>
<name>A0ABR8ZG80_9FLAO</name>
<reference evidence="1 2" key="1">
    <citation type="submission" date="2020-09" db="EMBL/GenBank/DDBJ databases">
        <title>Genome seq and assembly of Chryseobacterium sp.</title>
        <authorList>
            <person name="Chhetri G."/>
        </authorList>
    </citation>
    <scope>NUCLEOTIDE SEQUENCE [LARGE SCALE GENOMIC DNA]</scope>
    <source>
        <strain evidence="1 2">GCR10</strain>
    </source>
</reference>
<protein>
    <submittedName>
        <fullName evidence="1">Uncharacterized protein</fullName>
    </submittedName>
</protein>
<gene>
    <name evidence="1" type="ORF">IC610_17950</name>
</gene>
<sequence>MIKSITVLILLTLGHLTFGQELILPPVSMEKDDVKIALMNKFIEVSNYEKSLKKYVSEYLWLHSEELKLTDVQEEQIKKIFDYKTIAQYFTYSSLKRVENDKISKLNDFYTAIDGSLDKEHSIFISNYYYCKLLNDNILMYVKHTKKKNK</sequence>
<accession>A0ABR8ZG80</accession>
<keyword evidence="2" id="KW-1185">Reference proteome</keyword>
<evidence type="ECO:0000313" key="2">
    <source>
        <dbReference type="Proteomes" id="UP000637299"/>
    </source>
</evidence>
<dbReference type="Proteomes" id="UP000637299">
    <property type="component" value="Unassembled WGS sequence"/>
</dbReference>
<organism evidence="1 2">
    <name type="scientific">Chryseobacterium caseinilyticum</name>
    <dbReference type="NCBI Taxonomy" id="2771428"/>
    <lineage>
        <taxon>Bacteria</taxon>
        <taxon>Pseudomonadati</taxon>
        <taxon>Bacteroidota</taxon>
        <taxon>Flavobacteriia</taxon>
        <taxon>Flavobacteriales</taxon>
        <taxon>Weeksellaceae</taxon>
        <taxon>Chryseobacterium group</taxon>
        <taxon>Chryseobacterium</taxon>
    </lineage>
</organism>
<comment type="caution">
    <text evidence="1">The sequence shown here is derived from an EMBL/GenBank/DDBJ whole genome shotgun (WGS) entry which is preliminary data.</text>
</comment>
<dbReference type="EMBL" id="JACYFS010000008">
    <property type="protein sequence ID" value="MBD8084294.1"/>
    <property type="molecule type" value="Genomic_DNA"/>
</dbReference>
<evidence type="ECO:0000313" key="1">
    <source>
        <dbReference type="EMBL" id="MBD8084294.1"/>
    </source>
</evidence>
<proteinExistence type="predicted"/>